<dbReference type="AlphaFoldDB" id="A0AAD4P9G1"/>
<dbReference type="Proteomes" id="UP001190926">
    <property type="component" value="Unassembled WGS sequence"/>
</dbReference>
<reference evidence="3 4" key="1">
    <citation type="journal article" date="2021" name="Nat. Commun.">
        <title>Incipient diploidization of the medicinal plant Perilla within 10,000 years.</title>
        <authorList>
            <person name="Zhang Y."/>
            <person name="Shen Q."/>
            <person name="Leng L."/>
            <person name="Zhang D."/>
            <person name="Chen S."/>
            <person name="Shi Y."/>
            <person name="Ning Z."/>
            <person name="Chen S."/>
        </authorList>
    </citation>
    <scope>NUCLEOTIDE SEQUENCE [LARGE SCALE GENOMIC DNA]</scope>
    <source>
        <strain evidence="4">cv. PC099</strain>
    </source>
</reference>
<feature type="region of interest" description="Disordered" evidence="1">
    <location>
        <begin position="1"/>
        <end position="29"/>
    </location>
</feature>
<feature type="domain" description="DUF7903" evidence="2">
    <location>
        <begin position="46"/>
        <end position="389"/>
    </location>
</feature>
<dbReference type="EMBL" id="SDAM02000081">
    <property type="protein sequence ID" value="KAH6831909.1"/>
    <property type="molecule type" value="Genomic_DNA"/>
</dbReference>
<keyword evidence="4" id="KW-1185">Reference proteome</keyword>
<evidence type="ECO:0000313" key="4">
    <source>
        <dbReference type="Proteomes" id="UP001190926"/>
    </source>
</evidence>
<evidence type="ECO:0000256" key="1">
    <source>
        <dbReference type="SAM" id="MobiDB-lite"/>
    </source>
</evidence>
<dbReference type="InterPro" id="IPR057225">
    <property type="entry name" value="DUF7903"/>
</dbReference>
<proteinExistence type="predicted"/>
<dbReference type="PANTHER" id="PTHR35481:SF1">
    <property type="entry name" value="DNA-DIRECTED RNA POLYMERASE SUBUNIT ALPHA"/>
    <property type="match status" value="1"/>
</dbReference>
<protein>
    <recommendedName>
        <fullName evidence="2">DUF7903 domain-containing protein</fullName>
    </recommendedName>
</protein>
<name>A0AAD4P9G1_PERFH</name>
<gene>
    <name evidence="3" type="ORF">C2S53_012784</name>
</gene>
<comment type="caution">
    <text evidence="3">The sequence shown here is derived from an EMBL/GenBank/DDBJ whole genome shotgun (WGS) entry which is preliminary data.</text>
</comment>
<evidence type="ECO:0000259" key="2">
    <source>
        <dbReference type="Pfam" id="PF25475"/>
    </source>
</evidence>
<evidence type="ECO:0000313" key="3">
    <source>
        <dbReference type="EMBL" id="KAH6831909.1"/>
    </source>
</evidence>
<sequence length="391" mass="44699">MAYIPPHMRLKKGAAASSPPSPARPPESIIPRFQRNIDLKSKGYPRKIVHAENSISKWFVVGLADENLVSGLTHLEPVAVESFERKSGEKPLALVLKENGEKVTEFSENPWIDVAEAVKQDLFASFELVKNEMRDYEFQEMKPSLVLRFGRILFHGGCSFTERSLPVSTLKHLRKSFYTNVPPSYMEHITSNVAPQIDFDFKEEKELYHVKLFDNMRPGSTISCKCTFVKDRNQLEHSKIELNQVRHLVADMSCLDKNLDLRLMLNTKRTLVALTDEELENVKSLVSSARLDSEVKGGLRWPLGKQSAGNRFTVVGVWHTKFKTYRNSSTRLKLRHADRFDFLTSNGEASNEVILKMPGIVSLLQEEKVDTDVVLEMLNENLRLIWKHFLS</sequence>
<accession>A0AAD4P9G1</accession>
<dbReference type="PANTHER" id="PTHR35481">
    <property type="entry name" value="DNA-DIRECTED RNA POLYMERASE SUBUNIT ALPHA"/>
    <property type="match status" value="1"/>
</dbReference>
<dbReference type="Pfam" id="PF25475">
    <property type="entry name" value="DUF7903"/>
    <property type="match status" value="1"/>
</dbReference>
<organism evidence="3 4">
    <name type="scientific">Perilla frutescens var. hirtella</name>
    <name type="common">Perilla citriodora</name>
    <name type="synonym">Perilla setoyensis</name>
    <dbReference type="NCBI Taxonomy" id="608512"/>
    <lineage>
        <taxon>Eukaryota</taxon>
        <taxon>Viridiplantae</taxon>
        <taxon>Streptophyta</taxon>
        <taxon>Embryophyta</taxon>
        <taxon>Tracheophyta</taxon>
        <taxon>Spermatophyta</taxon>
        <taxon>Magnoliopsida</taxon>
        <taxon>eudicotyledons</taxon>
        <taxon>Gunneridae</taxon>
        <taxon>Pentapetalae</taxon>
        <taxon>asterids</taxon>
        <taxon>lamiids</taxon>
        <taxon>Lamiales</taxon>
        <taxon>Lamiaceae</taxon>
        <taxon>Nepetoideae</taxon>
        <taxon>Elsholtzieae</taxon>
        <taxon>Perilla</taxon>
    </lineage>
</organism>